<comment type="similarity">
    <text evidence="5">Belongs to the NAGSA dehydrogenase family. Type 1 subfamily.</text>
</comment>
<dbReference type="EC" id="1.2.1.38" evidence="5"/>
<keyword evidence="9" id="KW-1185">Reference proteome</keyword>
<comment type="function">
    <text evidence="5">Catalyzes the NADPH-dependent reduction of N-acetyl-5-glutamyl phosphate to yield N-acetyl-L-glutamate 5-semialdehyde.</text>
</comment>
<keyword evidence="5" id="KW-0963">Cytoplasm</keyword>
<comment type="subcellular location">
    <subcellularLocation>
        <location evidence="5">Cytoplasm</location>
    </subcellularLocation>
</comment>
<dbReference type="EMBL" id="NRSH01000077">
    <property type="protein sequence ID" value="MBK1726898.1"/>
    <property type="molecule type" value="Genomic_DNA"/>
</dbReference>
<evidence type="ECO:0000256" key="2">
    <source>
        <dbReference type="ARBA" id="ARBA00022605"/>
    </source>
</evidence>
<reference evidence="8 9" key="1">
    <citation type="journal article" date="2020" name="Microorganisms">
        <title>Osmotic Adaptation and Compatible Solute Biosynthesis of Phototrophic Bacteria as Revealed from Genome Analyses.</title>
        <authorList>
            <person name="Imhoff J.F."/>
            <person name="Rahn T."/>
            <person name="Kunzel S."/>
            <person name="Keller A."/>
            <person name="Neulinger S.C."/>
        </authorList>
    </citation>
    <scope>NUCLEOTIDE SEQUENCE [LARGE SCALE GENOMIC DNA]</scope>
    <source>
        <strain evidence="8 9">DSM 15116</strain>
    </source>
</reference>
<dbReference type="PROSITE" id="PS01224">
    <property type="entry name" value="ARGC"/>
    <property type="match status" value="1"/>
</dbReference>
<dbReference type="PANTHER" id="PTHR32338:SF10">
    <property type="entry name" value="N-ACETYL-GAMMA-GLUTAMYL-PHOSPHATE REDUCTASE, CHLOROPLASTIC-RELATED"/>
    <property type="match status" value="1"/>
</dbReference>
<comment type="catalytic activity">
    <reaction evidence="5">
        <text>N-acetyl-L-glutamate 5-semialdehyde + phosphate + NADP(+) = N-acetyl-L-glutamyl 5-phosphate + NADPH + H(+)</text>
        <dbReference type="Rhea" id="RHEA:21588"/>
        <dbReference type="ChEBI" id="CHEBI:15378"/>
        <dbReference type="ChEBI" id="CHEBI:29123"/>
        <dbReference type="ChEBI" id="CHEBI:43474"/>
        <dbReference type="ChEBI" id="CHEBI:57783"/>
        <dbReference type="ChEBI" id="CHEBI:57936"/>
        <dbReference type="ChEBI" id="CHEBI:58349"/>
        <dbReference type="EC" id="1.2.1.38"/>
    </reaction>
</comment>
<comment type="pathway">
    <text evidence="5">Amino-acid biosynthesis; L-arginine biosynthesis; N(2)-acetyl-L-ornithine from L-glutamate: step 3/4.</text>
</comment>
<organism evidence="8 9">
    <name type="scientific">Halorhodospira neutriphila</name>
    <dbReference type="NCBI Taxonomy" id="168379"/>
    <lineage>
        <taxon>Bacteria</taxon>
        <taxon>Pseudomonadati</taxon>
        <taxon>Pseudomonadota</taxon>
        <taxon>Gammaproteobacteria</taxon>
        <taxon>Chromatiales</taxon>
        <taxon>Ectothiorhodospiraceae</taxon>
        <taxon>Halorhodospira</taxon>
    </lineage>
</organism>
<dbReference type="Gene3D" id="3.30.360.10">
    <property type="entry name" value="Dihydrodipicolinate Reductase, domain 2"/>
    <property type="match status" value="1"/>
</dbReference>
<dbReference type="InterPro" id="IPR023013">
    <property type="entry name" value="AGPR_AS"/>
</dbReference>
<dbReference type="Pfam" id="PF01118">
    <property type="entry name" value="Semialdhyde_dh"/>
    <property type="match status" value="1"/>
</dbReference>
<evidence type="ECO:0000313" key="9">
    <source>
        <dbReference type="Proteomes" id="UP000738126"/>
    </source>
</evidence>
<dbReference type="InterPro" id="IPR036291">
    <property type="entry name" value="NAD(P)-bd_dom_sf"/>
</dbReference>
<dbReference type="SUPFAM" id="SSF55347">
    <property type="entry name" value="Glyceraldehyde-3-phosphate dehydrogenase-like, C-terminal domain"/>
    <property type="match status" value="1"/>
</dbReference>
<dbReference type="Gene3D" id="3.40.50.720">
    <property type="entry name" value="NAD(P)-binding Rossmann-like Domain"/>
    <property type="match status" value="1"/>
</dbReference>
<dbReference type="InterPro" id="IPR050085">
    <property type="entry name" value="AGPR"/>
</dbReference>
<evidence type="ECO:0000256" key="4">
    <source>
        <dbReference type="ARBA" id="ARBA00023002"/>
    </source>
</evidence>
<dbReference type="CDD" id="cd17895">
    <property type="entry name" value="AGPR_1_N"/>
    <property type="match status" value="1"/>
</dbReference>
<dbReference type="CDD" id="cd23934">
    <property type="entry name" value="AGPR_1_C"/>
    <property type="match status" value="1"/>
</dbReference>
<protein>
    <recommendedName>
        <fullName evidence="5">N-acetyl-gamma-glutamyl-phosphate reductase</fullName>
        <shortName evidence="5">AGPR</shortName>
        <ecNumber evidence="5">1.2.1.38</ecNumber>
    </recommendedName>
    <alternativeName>
        <fullName evidence="5">N-acetyl-glutamate semialdehyde dehydrogenase</fullName>
        <shortName evidence="5">NAGSA dehydrogenase</shortName>
    </alternativeName>
</protein>
<evidence type="ECO:0000256" key="5">
    <source>
        <dbReference type="HAMAP-Rule" id="MF_00150"/>
    </source>
</evidence>
<sequence length="344" mass="36628">MIDVGIVGGTGYTGMELLRLVSRHPQLRLAEITSRGESGTRVDELFPALEGEVDLAFTEPDVGRLSRCDAVFFATPNGIAMGMAPALLEAGCRVIDLGADFRLRDPALWQEWYGMEHACPGLLEEAAYGLPEAHREAVLSARLVANPGCYPTAVGLGLLPLVTSDRLKSGPVIADCKTGVSGAGRAAKVATLFCEADESLKAYGASGHRHLPEIEQTLRTLRGEPVETVFVPHLVPMIRGMQATLHVAARGSAEEIRALYQERYAAEPFVEVVPAGAHPETRWVRGTNGCRIGVHQPPGVADQVVVLAVIDNLTKGAAGQAVQNLNVMFGLEEGAGLREVATLP</sequence>
<dbReference type="Proteomes" id="UP000738126">
    <property type="component" value="Unassembled WGS sequence"/>
</dbReference>
<evidence type="ECO:0000259" key="7">
    <source>
        <dbReference type="SMART" id="SM00859"/>
    </source>
</evidence>
<proteinExistence type="inferred from homology"/>
<gene>
    <name evidence="5" type="primary">argC</name>
    <name evidence="8" type="ORF">CKO13_07665</name>
</gene>
<dbReference type="InterPro" id="IPR058924">
    <property type="entry name" value="AGPR_dimerisation_dom"/>
</dbReference>
<dbReference type="RefSeq" id="WP_200259099.1">
    <property type="nucleotide sequence ID" value="NZ_NRSH01000077.1"/>
</dbReference>
<keyword evidence="1 5" id="KW-0055">Arginine biosynthesis</keyword>
<dbReference type="InterPro" id="IPR000706">
    <property type="entry name" value="AGPR_type-1"/>
</dbReference>
<dbReference type="NCBIfam" id="TIGR01850">
    <property type="entry name" value="argC"/>
    <property type="match status" value="1"/>
</dbReference>
<keyword evidence="4 5" id="KW-0560">Oxidoreductase</keyword>
<name>A0ABS1E7F5_9GAMM</name>
<keyword evidence="3 5" id="KW-0521">NADP</keyword>
<evidence type="ECO:0000256" key="1">
    <source>
        <dbReference type="ARBA" id="ARBA00022571"/>
    </source>
</evidence>
<dbReference type="SMART" id="SM00859">
    <property type="entry name" value="Semialdhyde_dh"/>
    <property type="match status" value="1"/>
</dbReference>
<dbReference type="HAMAP" id="MF_00150">
    <property type="entry name" value="ArgC_type1"/>
    <property type="match status" value="1"/>
</dbReference>
<dbReference type="InterPro" id="IPR000534">
    <property type="entry name" value="Semialdehyde_DH_NAD-bd"/>
</dbReference>
<evidence type="ECO:0000256" key="3">
    <source>
        <dbReference type="ARBA" id="ARBA00022857"/>
    </source>
</evidence>
<dbReference type="PANTHER" id="PTHR32338">
    <property type="entry name" value="N-ACETYL-GAMMA-GLUTAMYL-PHOSPHATE REDUCTASE, CHLOROPLASTIC-RELATED-RELATED"/>
    <property type="match status" value="1"/>
</dbReference>
<keyword evidence="2 5" id="KW-0028">Amino-acid biosynthesis</keyword>
<dbReference type="SUPFAM" id="SSF51735">
    <property type="entry name" value="NAD(P)-binding Rossmann-fold domains"/>
    <property type="match status" value="1"/>
</dbReference>
<feature type="active site" evidence="5 6">
    <location>
        <position position="149"/>
    </location>
</feature>
<evidence type="ECO:0000256" key="6">
    <source>
        <dbReference type="PROSITE-ProRule" id="PRU10010"/>
    </source>
</evidence>
<accession>A0ABS1E7F5</accession>
<comment type="caution">
    <text evidence="8">The sequence shown here is derived from an EMBL/GenBank/DDBJ whole genome shotgun (WGS) entry which is preliminary data.</text>
</comment>
<evidence type="ECO:0000313" key="8">
    <source>
        <dbReference type="EMBL" id="MBK1726898.1"/>
    </source>
</evidence>
<dbReference type="Pfam" id="PF22698">
    <property type="entry name" value="Semialdhyde_dhC_1"/>
    <property type="match status" value="1"/>
</dbReference>
<feature type="domain" description="Semialdehyde dehydrogenase NAD-binding" evidence="7">
    <location>
        <begin position="3"/>
        <end position="141"/>
    </location>
</feature>